<dbReference type="Gene3D" id="3.90.1140.10">
    <property type="entry name" value="Cyclic phosphodiesterase"/>
    <property type="match status" value="1"/>
</dbReference>
<dbReference type="Pfam" id="PF13563">
    <property type="entry name" value="2_5_RNA_ligase2"/>
    <property type="match status" value="1"/>
</dbReference>
<dbReference type="Proteomes" id="UP000054560">
    <property type="component" value="Unassembled WGS sequence"/>
</dbReference>
<reference evidence="2 3" key="1">
    <citation type="submission" date="2011-02" db="EMBL/GenBank/DDBJ databases">
        <title>The Genome Sequence of Sphaeroforma arctica JP610.</title>
        <authorList>
            <consortium name="The Broad Institute Genome Sequencing Platform"/>
            <person name="Russ C."/>
            <person name="Cuomo C."/>
            <person name="Young S.K."/>
            <person name="Zeng Q."/>
            <person name="Gargeya S."/>
            <person name="Alvarado L."/>
            <person name="Berlin A."/>
            <person name="Chapman S.B."/>
            <person name="Chen Z."/>
            <person name="Freedman E."/>
            <person name="Gellesch M."/>
            <person name="Goldberg J."/>
            <person name="Griggs A."/>
            <person name="Gujja S."/>
            <person name="Heilman E."/>
            <person name="Heiman D."/>
            <person name="Howarth C."/>
            <person name="Mehta T."/>
            <person name="Neiman D."/>
            <person name="Pearson M."/>
            <person name="Roberts A."/>
            <person name="Saif S."/>
            <person name="Shea T."/>
            <person name="Shenoy N."/>
            <person name="Sisk P."/>
            <person name="Stolte C."/>
            <person name="Sykes S."/>
            <person name="White J."/>
            <person name="Yandava C."/>
            <person name="Burger G."/>
            <person name="Gray M.W."/>
            <person name="Holland P.W.H."/>
            <person name="King N."/>
            <person name="Lang F.B.F."/>
            <person name="Roger A.J."/>
            <person name="Ruiz-Trillo I."/>
            <person name="Haas B."/>
            <person name="Nusbaum C."/>
            <person name="Birren B."/>
        </authorList>
    </citation>
    <scope>NUCLEOTIDE SEQUENCE [LARGE SCALE GENOMIC DNA]</scope>
    <source>
        <strain evidence="2 3">JP610</strain>
    </source>
</reference>
<dbReference type="GO" id="GO:0016874">
    <property type="term" value="F:ligase activity"/>
    <property type="evidence" value="ECO:0007669"/>
    <property type="project" value="UniProtKB-KW"/>
</dbReference>
<dbReference type="NCBIfam" id="TIGR02258">
    <property type="entry name" value="2_5_ligase"/>
    <property type="match status" value="1"/>
</dbReference>
<accession>A0A0L0G4Q0</accession>
<dbReference type="InterPro" id="IPR004175">
    <property type="entry name" value="RNA_CPDase"/>
</dbReference>
<keyword evidence="2" id="KW-0436">Ligase</keyword>
<organism evidence="2 3">
    <name type="scientific">Sphaeroforma arctica JP610</name>
    <dbReference type="NCBI Taxonomy" id="667725"/>
    <lineage>
        <taxon>Eukaryota</taxon>
        <taxon>Ichthyosporea</taxon>
        <taxon>Ichthyophonida</taxon>
        <taxon>Sphaeroforma</taxon>
    </lineage>
</organism>
<protein>
    <submittedName>
        <fullName evidence="2">2'-5' RNA ligase</fullName>
    </submittedName>
</protein>
<dbReference type="GO" id="GO:0008664">
    <property type="term" value="F:RNA 2',3'-cyclic 3'-phosphodiesterase activity"/>
    <property type="evidence" value="ECO:0007669"/>
    <property type="project" value="InterPro"/>
</dbReference>
<name>A0A0L0G4Q0_9EUKA</name>
<dbReference type="SUPFAM" id="SSF55144">
    <property type="entry name" value="LigT-like"/>
    <property type="match status" value="1"/>
</dbReference>
<evidence type="ECO:0000313" key="2">
    <source>
        <dbReference type="EMBL" id="KNC83218.1"/>
    </source>
</evidence>
<dbReference type="InterPro" id="IPR050580">
    <property type="entry name" value="2H_phosphoesterase_YjcG-like"/>
</dbReference>
<evidence type="ECO:0000313" key="3">
    <source>
        <dbReference type="Proteomes" id="UP000054560"/>
    </source>
</evidence>
<gene>
    <name evidence="2" type="ORF">SARC_04518</name>
</gene>
<keyword evidence="3" id="KW-1185">Reference proteome</keyword>
<dbReference type="AlphaFoldDB" id="A0A0L0G4Q0"/>
<sequence length="178" mass="20408">MRRWFVALVPPSDIQDKASAIIDELTVKYGTRTARTMPHVTLIAPFEVIADEGEATQPVKQVLRQVARASKPFTVSLAGFNSFAPRVLFIDVDKSACLSELKQHLERALAEACAITPDNRHYQPHMTIASRKVRKNNFTRIWQDLDNRTFEEVWQCTEVSLLVYEDMRWKVDMTFPIG</sequence>
<evidence type="ECO:0000256" key="1">
    <source>
        <dbReference type="ARBA" id="ARBA00022801"/>
    </source>
</evidence>
<dbReference type="GO" id="GO:0004113">
    <property type="term" value="F:2',3'-cyclic-nucleotide 3'-phosphodiesterase activity"/>
    <property type="evidence" value="ECO:0007669"/>
    <property type="project" value="InterPro"/>
</dbReference>
<dbReference type="PANTHER" id="PTHR40037">
    <property type="entry name" value="PHOSPHOESTERASE YJCG-RELATED"/>
    <property type="match status" value="1"/>
</dbReference>
<dbReference type="RefSeq" id="XP_014157120.1">
    <property type="nucleotide sequence ID" value="XM_014301645.1"/>
</dbReference>
<dbReference type="EMBL" id="KQ241853">
    <property type="protein sequence ID" value="KNC83218.1"/>
    <property type="molecule type" value="Genomic_DNA"/>
</dbReference>
<dbReference type="PANTHER" id="PTHR40037:SF1">
    <property type="entry name" value="PHOSPHOESTERASE SAOUHSC_00951-RELATED"/>
    <property type="match status" value="1"/>
</dbReference>
<dbReference type="GeneID" id="25905022"/>
<dbReference type="InterPro" id="IPR009097">
    <property type="entry name" value="Cyclic_Pdiesterase"/>
</dbReference>
<keyword evidence="1" id="KW-0378">Hydrolase</keyword>
<proteinExistence type="predicted"/>